<reference evidence="2 3" key="1">
    <citation type="submission" date="2014-03" db="EMBL/GenBank/DDBJ databases">
        <title>Draft genome of the hookworm Oesophagostomum dentatum.</title>
        <authorList>
            <person name="Mitreva M."/>
        </authorList>
    </citation>
    <scope>NUCLEOTIDE SEQUENCE [LARGE SCALE GENOMIC DNA]</scope>
    <source>
        <strain evidence="2 3">OD-Hann</strain>
    </source>
</reference>
<dbReference type="EMBL" id="KN552419">
    <property type="protein sequence ID" value="KHJ91022.1"/>
    <property type="molecule type" value="Genomic_DNA"/>
</dbReference>
<organism evidence="2 3">
    <name type="scientific">Oesophagostomum dentatum</name>
    <name type="common">Nodular worm</name>
    <dbReference type="NCBI Taxonomy" id="61180"/>
    <lineage>
        <taxon>Eukaryota</taxon>
        <taxon>Metazoa</taxon>
        <taxon>Ecdysozoa</taxon>
        <taxon>Nematoda</taxon>
        <taxon>Chromadorea</taxon>
        <taxon>Rhabditida</taxon>
        <taxon>Rhabditina</taxon>
        <taxon>Rhabditomorpha</taxon>
        <taxon>Strongyloidea</taxon>
        <taxon>Strongylidae</taxon>
        <taxon>Oesophagostomum</taxon>
    </lineage>
</organism>
<sequence length="35" mass="3747">MTSSTQVHHLEDTSNQVSAVSSGNTGFICTLKLRP</sequence>
<protein>
    <submittedName>
        <fullName evidence="2">Uncharacterized protein</fullName>
    </submittedName>
</protein>
<evidence type="ECO:0000313" key="3">
    <source>
        <dbReference type="Proteomes" id="UP000053660"/>
    </source>
</evidence>
<keyword evidence="3" id="KW-1185">Reference proteome</keyword>
<dbReference type="AlphaFoldDB" id="A0A0B1T5G0"/>
<evidence type="ECO:0000313" key="2">
    <source>
        <dbReference type="EMBL" id="KHJ91022.1"/>
    </source>
</evidence>
<accession>A0A0B1T5G0</accession>
<evidence type="ECO:0000256" key="1">
    <source>
        <dbReference type="SAM" id="MobiDB-lite"/>
    </source>
</evidence>
<proteinExistence type="predicted"/>
<name>A0A0B1T5G0_OESDE</name>
<gene>
    <name evidence="2" type="ORF">OESDEN_09122</name>
</gene>
<feature type="region of interest" description="Disordered" evidence="1">
    <location>
        <begin position="1"/>
        <end position="21"/>
    </location>
</feature>
<dbReference type="Proteomes" id="UP000053660">
    <property type="component" value="Unassembled WGS sequence"/>
</dbReference>